<protein>
    <recommendedName>
        <fullName evidence="2">Nudix hydrolase domain-containing protein</fullName>
    </recommendedName>
</protein>
<dbReference type="CDD" id="cd04692">
    <property type="entry name" value="NUDIX_Hydrolase"/>
    <property type="match status" value="1"/>
</dbReference>
<dbReference type="PROSITE" id="PS51462">
    <property type="entry name" value="NUDIX"/>
    <property type="match status" value="1"/>
</dbReference>
<dbReference type="SUPFAM" id="SSF55811">
    <property type="entry name" value="Nudix"/>
    <property type="match status" value="1"/>
</dbReference>
<dbReference type="PANTHER" id="PTHR10885">
    <property type="entry name" value="ISOPENTENYL-DIPHOSPHATE DELTA-ISOMERASE"/>
    <property type="match status" value="1"/>
</dbReference>
<dbReference type="EMBL" id="CAKOGP040001869">
    <property type="protein sequence ID" value="CAJ1954529.1"/>
    <property type="molecule type" value="Genomic_DNA"/>
</dbReference>
<sequence>MTTAMTDPNNPNALDYAQDDKEPLEVMEAPPKDFDMFSSVPVSTKVVKHRKLVLQNKDWNSSVHMWIVDVKRKLVLMQKRSPHKDTFPNRWDISSAGHIPAGAKPIDTAQSELAEELGISVDSPDELKFQFICPAEQANDGGWNCYEHVYFLKRDSTVLKCALGTAEVTDVAWVSIDDLKKALNTLDEAYVPRVHNYIPVFFACLDKMVQ</sequence>
<name>A0AAD2FW88_9STRA</name>
<evidence type="ECO:0000313" key="4">
    <source>
        <dbReference type="Proteomes" id="UP001295423"/>
    </source>
</evidence>
<dbReference type="GO" id="GO:0009240">
    <property type="term" value="P:isopentenyl diphosphate biosynthetic process"/>
    <property type="evidence" value="ECO:0007669"/>
    <property type="project" value="TreeGrafter"/>
</dbReference>
<evidence type="ECO:0000313" key="3">
    <source>
        <dbReference type="EMBL" id="CAJ1954529.1"/>
    </source>
</evidence>
<proteinExistence type="predicted"/>
<evidence type="ECO:0000259" key="2">
    <source>
        <dbReference type="PROSITE" id="PS51462"/>
    </source>
</evidence>
<comment type="caution">
    <text evidence="3">The sequence shown here is derived from an EMBL/GenBank/DDBJ whole genome shotgun (WGS) entry which is preliminary data.</text>
</comment>
<dbReference type="Proteomes" id="UP001295423">
    <property type="component" value="Unassembled WGS sequence"/>
</dbReference>
<accession>A0AAD2FW88</accession>
<gene>
    <name evidence="3" type="ORF">CYCCA115_LOCUS15122</name>
</gene>
<feature type="region of interest" description="Disordered" evidence="1">
    <location>
        <begin position="1"/>
        <end position="21"/>
    </location>
</feature>
<dbReference type="GO" id="GO:0004452">
    <property type="term" value="F:isopentenyl-diphosphate delta-isomerase activity"/>
    <property type="evidence" value="ECO:0007669"/>
    <property type="project" value="TreeGrafter"/>
</dbReference>
<evidence type="ECO:0000256" key="1">
    <source>
        <dbReference type="SAM" id="MobiDB-lite"/>
    </source>
</evidence>
<dbReference type="Pfam" id="PF00293">
    <property type="entry name" value="NUDIX"/>
    <property type="match status" value="1"/>
</dbReference>
<feature type="compositionally biased region" description="Polar residues" evidence="1">
    <location>
        <begin position="1"/>
        <end position="12"/>
    </location>
</feature>
<dbReference type="AlphaFoldDB" id="A0AAD2FW88"/>
<dbReference type="PANTHER" id="PTHR10885:SF20">
    <property type="entry name" value="NUDIX HYDROLASE DOMAIN-CONTAINING PROTEIN"/>
    <property type="match status" value="1"/>
</dbReference>
<reference evidence="3" key="1">
    <citation type="submission" date="2023-08" db="EMBL/GenBank/DDBJ databases">
        <authorList>
            <person name="Audoor S."/>
            <person name="Bilcke G."/>
        </authorList>
    </citation>
    <scope>NUCLEOTIDE SEQUENCE</scope>
</reference>
<dbReference type="GO" id="GO:0005737">
    <property type="term" value="C:cytoplasm"/>
    <property type="evidence" value="ECO:0007669"/>
    <property type="project" value="TreeGrafter"/>
</dbReference>
<dbReference type="InterPro" id="IPR000086">
    <property type="entry name" value="NUDIX_hydrolase_dom"/>
</dbReference>
<keyword evidence="4" id="KW-1185">Reference proteome</keyword>
<dbReference type="Gene3D" id="3.90.79.10">
    <property type="entry name" value="Nucleoside Triphosphate Pyrophosphohydrolase"/>
    <property type="match status" value="1"/>
</dbReference>
<organism evidence="3 4">
    <name type="scientific">Cylindrotheca closterium</name>
    <dbReference type="NCBI Taxonomy" id="2856"/>
    <lineage>
        <taxon>Eukaryota</taxon>
        <taxon>Sar</taxon>
        <taxon>Stramenopiles</taxon>
        <taxon>Ochrophyta</taxon>
        <taxon>Bacillariophyta</taxon>
        <taxon>Bacillariophyceae</taxon>
        <taxon>Bacillariophycidae</taxon>
        <taxon>Bacillariales</taxon>
        <taxon>Bacillariaceae</taxon>
        <taxon>Cylindrotheca</taxon>
    </lineage>
</organism>
<feature type="domain" description="Nudix hydrolase" evidence="2">
    <location>
        <begin position="58"/>
        <end position="196"/>
    </location>
</feature>
<dbReference type="InterPro" id="IPR015797">
    <property type="entry name" value="NUDIX_hydrolase-like_dom_sf"/>
</dbReference>